<dbReference type="AlphaFoldDB" id="A0A6G9H6V5"/>
<dbReference type="KEGG" id="slia:HA039_30005"/>
<comment type="subcellular location">
    <subcellularLocation>
        <location evidence="2">Cytoplasm</location>
    </subcellularLocation>
</comment>
<dbReference type="SUPFAM" id="SSF52096">
    <property type="entry name" value="ClpP/crotonase"/>
    <property type="match status" value="1"/>
</dbReference>
<comment type="catalytic activity">
    <reaction evidence="2">
        <text>Hydrolysis of proteins to small peptides in the presence of ATP and magnesium. alpha-casein is the usual test substrate. In the absence of ATP, only oligopeptides shorter than five residues are hydrolyzed (such as succinyl-Leu-Tyr-|-NHMec, and Leu-Tyr-Leu-|-Tyr-Trp, in which cleavage of the -Tyr-|-Leu- and -Tyr-|-Trp bonds also occurs).</text>
        <dbReference type="EC" id="3.4.21.92"/>
    </reaction>
</comment>
<dbReference type="PANTHER" id="PTHR10381:SF26">
    <property type="entry name" value="ATP-DEPENDENT CLP PROTEASE PROTEOLYTIC SUBUNIT-LIKE-RELATED"/>
    <property type="match status" value="1"/>
</dbReference>
<keyword evidence="2" id="KW-0378">Hydrolase</keyword>
<feature type="active site" description="Nucleophile" evidence="2">
    <location>
        <position position="124"/>
    </location>
</feature>
<reference evidence="4 5" key="1">
    <citation type="submission" date="2020-03" db="EMBL/GenBank/DDBJ databases">
        <title>A novel species.</title>
        <authorList>
            <person name="Gao J."/>
        </authorList>
    </citation>
    <scope>NUCLEOTIDE SEQUENCE [LARGE SCALE GENOMIC DNA]</scope>
    <source>
        <strain evidence="4 5">QMT-12</strain>
    </source>
</reference>
<dbReference type="GO" id="GO:0005737">
    <property type="term" value="C:cytoplasm"/>
    <property type="evidence" value="ECO:0007669"/>
    <property type="project" value="UniProtKB-SubCell"/>
</dbReference>
<sequence length="234" mass="25392">MLPRVRDVRPVHFLQKGIPVSHGHAARYVLPEFNERTYHGTRTLDPYSKLFEERIIFLGTPIDDTAVNDVIAQFLHLEYAAPDQDICLYLNSPGGSVSAMTAIYDTMRTVMCDVQTTCLGQAASTAAVLLAAGTPGKRMALPGARVVLQQPSVDEPVRGQPSDLMIQAGELLRTRDLLGSLLAEHTGQSAERVRDDLERDTIFDAAGARAYGLVDHVVGTRKTSAGLVGPAGRR</sequence>
<comment type="similarity">
    <text evidence="1 2 3">Belongs to the peptidase S14 family.</text>
</comment>
<dbReference type="InterPro" id="IPR029045">
    <property type="entry name" value="ClpP/crotonase-like_dom_sf"/>
</dbReference>
<dbReference type="EMBL" id="CP050177">
    <property type="protein sequence ID" value="QIQ05979.1"/>
    <property type="molecule type" value="Genomic_DNA"/>
</dbReference>
<accession>A0A6G9H6V5</accession>
<protein>
    <recommendedName>
        <fullName evidence="2 3">ATP-dependent Clp protease proteolytic subunit</fullName>
        <ecNumber evidence="2">3.4.21.92</ecNumber>
    </recommendedName>
    <alternativeName>
        <fullName evidence="2">Endopeptidase Clp</fullName>
    </alternativeName>
</protein>
<evidence type="ECO:0000256" key="2">
    <source>
        <dbReference type="HAMAP-Rule" id="MF_00444"/>
    </source>
</evidence>
<dbReference type="Gene3D" id="3.90.226.10">
    <property type="entry name" value="2-enoyl-CoA Hydratase, Chain A, domain 1"/>
    <property type="match status" value="1"/>
</dbReference>
<dbReference type="HAMAP" id="MF_00444">
    <property type="entry name" value="ClpP"/>
    <property type="match status" value="1"/>
</dbReference>
<dbReference type="NCBIfam" id="NF009205">
    <property type="entry name" value="PRK12553.1"/>
    <property type="match status" value="1"/>
</dbReference>
<dbReference type="GO" id="GO:0009368">
    <property type="term" value="C:endopeptidase Clp complex"/>
    <property type="evidence" value="ECO:0007669"/>
    <property type="project" value="TreeGrafter"/>
</dbReference>
<organism evidence="4 5">
    <name type="scientific">Streptomyces liangshanensis</name>
    <dbReference type="NCBI Taxonomy" id="2717324"/>
    <lineage>
        <taxon>Bacteria</taxon>
        <taxon>Bacillati</taxon>
        <taxon>Actinomycetota</taxon>
        <taxon>Actinomycetes</taxon>
        <taxon>Kitasatosporales</taxon>
        <taxon>Streptomycetaceae</taxon>
        <taxon>Streptomyces</taxon>
    </lineage>
</organism>
<gene>
    <name evidence="2" type="primary">clpP</name>
    <name evidence="4" type="ORF">HA039_30005</name>
</gene>
<evidence type="ECO:0000256" key="3">
    <source>
        <dbReference type="RuleBase" id="RU003567"/>
    </source>
</evidence>
<evidence type="ECO:0000256" key="1">
    <source>
        <dbReference type="ARBA" id="ARBA00007039"/>
    </source>
</evidence>
<comment type="caution">
    <text evidence="2">Lacks conserved residue(s) required for the propagation of feature annotation.</text>
</comment>
<dbReference type="GO" id="GO:0051117">
    <property type="term" value="F:ATPase binding"/>
    <property type="evidence" value="ECO:0007669"/>
    <property type="project" value="TreeGrafter"/>
</dbReference>
<dbReference type="GO" id="GO:0004176">
    <property type="term" value="F:ATP-dependent peptidase activity"/>
    <property type="evidence" value="ECO:0007669"/>
    <property type="project" value="InterPro"/>
</dbReference>
<dbReference type="PANTHER" id="PTHR10381">
    <property type="entry name" value="ATP-DEPENDENT CLP PROTEASE PROTEOLYTIC SUBUNIT"/>
    <property type="match status" value="1"/>
</dbReference>
<proteinExistence type="inferred from homology"/>
<dbReference type="InterPro" id="IPR001907">
    <property type="entry name" value="ClpP"/>
</dbReference>
<dbReference type="GO" id="GO:0004252">
    <property type="term" value="F:serine-type endopeptidase activity"/>
    <property type="evidence" value="ECO:0007669"/>
    <property type="project" value="UniProtKB-UniRule"/>
</dbReference>
<evidence type="ECO:0000313" key="4">
    <source>
        <dbReference type="EMBL" id="QIQ05979.1"/>
    </source>
</evidence>
<dbReference type="GO" id="GO:0006515">
    <property type="term" value="P:protein quality control for misfolded or incompletely synthesized proteins"/>
    <property type="evidence" value="ECO:0007669"/>
    <property type="project" value="TreeGrafter"/>
</dbReference>
<dbReference type="Pfam" id="PF00574">
    <property type="entry name" value="CLP_protease"/>
    <property type="match status" value="1"/>
</dbReference>
<evidence type="ECO:0000313" key="5">
    <source>
        <dbReference type="Proteomes" id="UP000501179"/>
    </source>
</evidence>
<dbReference type="PRINTS" id="PR00127">
    <property type="entry name" value="CLPPROTEASEP"/>
</dbReference>
<dbReference type="Proteomes" id="UP000501179">
    <property type="component" value="Chromosome"/>
</dbReference>
<keyword evidence="2 4" id="KW-0645">Protease</keyword>
<dbReference type="CDD" id="cd07017">
    <property type="entry name" value="S14_ClpP_2"/>
    <property type="match status" value="1"/>
</dbReference>
<dbReference type="InterPro" id="IPR023562">
    <property type="entry name" value="ClpP/TepA"/>
</dbReference>
<comment type="function">
    <text evidence="2">Cleaves peptides in various proteins in a process that requires ATP hydrolysis. Has a chymotrypsin-like activity. Plays a major role in the degradation of misfolded proteins.</text>
</comment>
<keyword evidence="5" id="KW-1185">Reference proteome</keyword>
<dbReference type="FunFam" id="3.90.226.10:FF:000002">
    <property type="entry name" value="ATP-dependent Clp protease proteolytic subunit"/>
    <property type="match status" value="1"/>
</dbReference>
<keyword evidence="2" id="KW-0963">Cytoplasm</keyword>
<comment type="subunit">
    <text evidence="2">Fourteen ClpP subunits assemble into 2 heptameric rings which stack back to back to give a disk-like structure with a central cavity, resembling the structure of eukaryotic proteasomes.</text>
</comment>
<keyword evidence="2" id="KW-0720">Serine protease</keyword>
<name>A0A6G9H6V5_9ACTN</name>
<dbReference type="EC" id="3.4.21.92" evidence="2"/>